<evidence type="ECO:0000313" key="9">
    <source>
        <dbReference type="Proteomes" id="UP000238762"/>
    </source>
</evidence>
<dbReference type="InterPro" id="IPR041921">
    <property type="entry name" value="NuoE_N"/>
</dbReference>
<dbReference type="PIRSF" id="PIRSF000216">
    <property type="entry name" value="NADH_DH_24kDa"/>
    <property type="match status" value="1"/>
</dbReference>
<dbReference type="SUPFAM" id="SSF52833">
    <property type="entry name" value="Thioredoxin-like"/>
    <property type="match status" value="1"/>
</dbReference>
<gene>
    <name evidence="8" type="ORF">C7B64_11735</name>
</gene>
<evidence type="ECO:0000256" key="7">
    <source>
        <dbReference type="PIRSR" id="PIRSR000216-1"/>
    </source>
</evidence>
<keyword evidence="4 7" id="KW-0408">Iron</keyword>
<feature type="binding site" evidence="7">
    <location>
        <position position="152"/>
    </location>
    <ligand>
        <name>[2Fe-2S] cluster</name>
        <dbReference type="ChEBI" id="CHEBI:190135"/>
    </ligand>
</feature>
<feature type="binding site" evidence="7">
    <location>
        <position position="148"/>
    </location>
    <ligand>
        <name>[2Fe-2S] cluster</name>
        <dbReference type="ChEBI" id="CHEBI:190135"/>
    </ligand>
</feature>
<sequence>MSPINTEALPDHPAIVSPITKEVAKDLISCDRRYKTLDIALKRNHYQPDALIEVLHKAQESFGYLEEEILLYIARQLKLPLSRVYGVASFYHLFSLNPSGVHNCVVCLGTACYVKGANQILNRLEAELGIKVGETTSDGQISLLSARCLGACGLAPAAVFDGEVGGKLTPEESLVKLQVLTANSSQFAAI</sequence>
<evidence type="ECO:0000256" key="2">
    <source>
        <dbReference type="ARBA" id="ARBA00022714"/>
    </source>
</evidence>
<dbReference type="OrthoDB" id="9807941at2"/>
<dbReference type="PANTHER" id="PTHR43342:SF2">
    <property type="entry name" value="POTENTIAL NAD-REDUCING HYDROGENASE SUBUNIT"/>
    <property type="match status" value="1"/>
</dbReference>
<dbReference type="GO" id="GO:0046872">
    <property type="term" value="F:metal ion binding"/>
    <property type="evidence" value="ECO:0007669"/>
    <property type="project" value="UniProtKB-KW"/>
</dbReference>
<keyword evidence="5 7" id="KW-0411">Iron-sulfur</keyword>
<keyword evidence="3 7" id="KW-0479">Metal-binding</keyword>
<reference evidence="8 9" key="2">
    <citation type="submission" date="2018-03" db="EMBL/GenBank/DDBJ databases">
        <title>The ancient ancestry and fast evolution of plastids.</title>
        <authorList>
            <person name="Moore K.R."/>
            <person name="Magnabosco C."/>
            <person name="Momper L."/>
            <person name="Gold D.A."/>
            <person name="Bosak T."/>
            <person name="Fournier G.P."/>
        </authorList>
    </citation>
    <scope>NUCLEOTIDE SEQUENCE [LARGE SCALE GENOMIC DNA]</scope>
    <source>
        <strain evidence="8 9">CCAP 1448/3</strain>
    </source>
</reference>
<dbReference type="Gene3D" id="3.40.30.10">
    <property type="entry name" value="Glutaredoxin"/>
    <property type="match status" value="1"/>
</dbReference>
<keyword evidence="9" id="KW-1185">Reference proteome</keyword>
<dbReference type="InterPro" id="IPR042128">
    <property type="entry name" value="NuoE_dom"/>
</dbReference>
<dbReference type="InterPro" id="IPR028431">
    <property type="entry name" value="NADP_DH_HndA-like"/>
</dbReference>
<dbReference type="GO" id="GO:0016491">
    <property type="term" value="F:oxidoreductase activity"/>
    <property type="evidence" value="ECO:0007669"/>
    <property type="project" value="InterPro"/>
</dbReference>
<comment type="similarity">
    <text evidence="1">Belongs to the complex I 24 kDa subunit family.</text>
</comment>
<dbReference type="AlphaFoldDB" id="A0A2T1C3A7"/>
<name>A0A2T1C3A7_9CYAN</name>
<accession>A0A2T1C3A7</accession>
<dbReference type="InterPro" id="IPR002023">
    <property type="entry name" value="NuoE-like"/>
</dbReference>
<dbReference type="PANTHER" id="PTHR43342">
    <property type="entry name" value="NADH-QUINONE OXIDOREDUCTASE, E SUBUNIT"/>
    <property type="match status" value="1"/>
</dbReference>
<proteinExistence type="inferred from homology"/>
<comment type="cofactor">
    <cofactor evidence="7">
        <name>[2Fe-2S] cluster</name>
        <dbReference type="ChEBI" id="CHEBI:190135"/>
    </cofactor>
    <text evidence="7">Binds 1 [2Fe-2S] cluster.</text>
</comment>
<dbReference type="Pfam" id="PF01257">
    <property type="entry name" value="2Fe-2S_thioredx"/>
    <property type="match status" value="1"/>
</dbReference>
<evidence type="ECO:0000313" key="8">
    <source>
        <dbReference type="EMBL" id="PSB02749.1"/>
    </source>
</evidence>
<dbReference type="GO" id="GO:0051537">
    <property type="term" value="F:2 iron, 2 sulfur cluster binding"/>
    <property type="evidence" value="ECO:0007669"/>
    <property type="project" value="UniProtKB-KW"/>
</dbReference>
<organism evidence="8 9">
    <name type="scientific">Merismopedia glauca CCAP 1448/3</name>
    <dbReference type="NCBI Taxonomy" id="1296344"/>
    <lineage>
        <taxon>Bacteria</taxon>
        <taxon>Bacillati</taxon>
        <taxon>Cyanobacteriota</taxon>
        <taxon>Cyanophyceae</taxon>
        <taxon>Synechococcales</taxon>
        <taxon>Merismopediaceae</taxon>
        <taxon>Merismopedia</taxon>
    </lineage>
</organism>
<comment type="cofactor">
    <cofactor evidence="6">
        <name>[2Fe-2S] cluster</name>
        <dbReference type="ChEBI" id="CHEBI:190135"/>
    </cofactor>
</comment>
<evidence type="ECO:0000256" key="4">
    <source>
        <dbReference type="ARBA" id="ARBA00023004"/>
    </source>
</evidence>
<dbReference type="EMBL" id="PVWJ01000050">
    <property type="protein sequence ID" value="PSB02749.1"/>
    <property type="molecule type" value="Genomic_DNA"/>
</dbReference>
<dbReference type="CDD" id="cd03064">
    <property type="entry name" value="TRX_Fd_NuoE"/>
    <property type="match status" value="1"/>
</dbReference>
<dbReference type="RefSeq" id="WP_106288842.1">
    <property type="nucleotide sequence ID" value="NZ_CAWNTC010000042.1"/>
</dbReference>
<comment type="caution">
    <text evidence="8">The sequence shown here is derived from an EMBL/GenBank/DDBJ whole genome shotgun (WGS) entry which is preliminary data.</text>
</comment>
<dbReference type="Gene3D" id="1.10.10.1590">
    <property type="entry name" value="NADH-quinone oxidoreductase subunit E"/>
    <property type="match status" value="1"/>
</dbReference>
<keyword evidence="2 7" id="KW-0001">2Fe-2S</keyword>
<evidence type="ECO:0000256" key="5">
    <source>
        <dbReference type="ARBA" id="ARBA00023014"/>
    </source>
</evidence>
<protein>
    <submittedName>
        <fullName evidence="8">NAD(P)H-dependent oxidoreductase subunit E</fullName>
    </submittedName>
</protein>
<dbReference type="InterPro" id="IPR036249">
    <property type="entry name" value="Thioredoxin-like_sf"/>
</dbReference>
<reference evidence="8 9" key="1">
    <citation type="submission" date="2018-02" db="EMBL/GenBank/DDBJ databases">
        <authorList>
            <person name="Cohen D.B."/>
            <person name="Kent A.D."/>
        </authorList>
    </citation>
    <scope>NUCLEOTIDE SEQUENCE [LARGE SCALE GENOMIC DNA]</scope>
    <source>
        <strain evidence="8 9">CCAP 1448/3</strain>
    </source>
</reference>
<dbReference type="NCBIfam" id="NF005747">
    <property type="entry name" value="PRK07571.1"/>
    <property type="match status" value="1"/>
</dbReference>
<evidence type="ECO:0000256" key="1">
    <source>
        <dbReference type="ARBA" id="ARBA00010643"/>
    </source>
</evidence>
<feature type="binding site" evidence="7">
    <location>
        <position position="107"/>
    </location>
    <ligand>
        <name>[2Fe-2S] cluster</name>
        <dbReference type="ChEBI" id="CHEBI:190135"/>
    </ligand>
</feature>
<feature type="binding site" evidence="7">
    <location>
        <position position="112"/>
    </location>
    <ligand>
        <name>[2Fe-2S] cluster</name>
        <dbReference type="ChEBI" id="CHEBI:190135"/>
    </ligand>
</feature>
<evidence type="ECO:0000256" key="6">
    <source>
        <dbReference type="ARBA" id="ARBA00034078"/>
    </source>
</evidence>
<dbReference type="Proteomes" id="UP000238762">
    <property type="component" value="Unassembled WGS sequence"/>
</dbReference>
<evidence type="ECO:0000256" key="3">
    <source>
        <dbReference type="ARBA" id="ARBA00022723"/>
    </source>
</evidence>